<keyword evidence="4 6" id="KW-1133">Transmembrane helix</keyword>
<dbReference type="InterPro" id="IPR007749">
    <property type="entry name" value="DUF677"/>
</dbReference>
<evidence type="ECO:0000256" key="3">
    <source>
        <dbReference type="ARBA" id="ARBA00022692"/>
    </source>
</evidence>
<dbReference type="eggNOG" id="ENOG502QQBT">
    <property type="taxonomic scope" value="Eukaryota"/>
</dbReference>
<dbReference type="STRING" id="81985.R0GPP7"/>
<dbReference type="AlphaFoldDB" id="R0GPP7"/>
<accession>R0GPP7</accession>
<evidence type="ECO:0000256" key="6">
    <source>
        <dbReference type="SAM" id="Phobius"/>
    </source>
</evidence>
<proteinExistence type="inferred from homology"/>
<dbReference type="PANTHER" id="PTHR31113:SF3">
    <property type="entry name" value="UPF0496 PROTEIN 1"/>
    <property type="match status" value="1"/>
</dbReference>
<gene>
    <name evidence="7" type="ORF">CARUB_v10007471mg</name>
</gene>
<sequence length="372" mass="42105">MGNMICIKSNETRPKIYTNEQLRAYEAACKADTEVQSFDTRMQAQTSHVINTLATGVEVRALSLDTLKVVTGSLLDMNQDVVKVILDCKEDVWENKEMFDLVGEYFNTSLKMQDFCNALERSLKVVRLSHLLIRGALQQFNEESLVQGGNGYKKTLEELTKFQNAERPFGEDFLSMFQNIYKQQIIMLETIQVRKNKLDKKLKRVQTWRKLSSIIFVATYATVLICAVVAAAMFAPPLAATLVTAAVPMGAMGKWIDSMWKNYEKGLKGHKGVIESMEVSTTVALKDLDDIRSLIEKLDNDIKSMVKGAEDAVEFGAVKVRIIAIEKILSEFTKKVEELETRVDLCTRHATRARTVIIQRIINYPKKDSSKK</sequence>
<reference evidence="8" key="1">
    <citation type="journal article" date="2013" name="Nat. Genet.">
        <title>The Capsella rubella genome and the genomic consequences of rapid mating system evolution.</title>
        <authorList>
            <person name="Slotte T."/>
            <person name="Hazzouri K.M."/>
            <person name="Agren J.A."/>
            <person name="Koenig D."/>
            <person name="Maumus F."/>
            <person name="Guo Y.L."/>
            <person name="Steige K."/>
            <person name="Platts A.E."/>
            <person name="Escobar J.S."/>
            <person name="Newman L.K."/>
            <person name="Wang W."/>
            <person name="Mandakova T."/>
            <person name="Vello E."/>
            <person name="Smith L.M."/>
            <person name="Henz S.R."/>
            <person name="Steffen J."/>
            <person name="Takuno S."/>
            <person name="Brandvain Y."/>
            <person name="Coop G."/>
            <person name="Andolfatto P."/>
            <person name="Hu T.T."/>
            <person name="Blanchette M."/>
            <person name="Clark R.M."/>
            <person name="Quesneville H."/>
            <person name="Nordborg M."/>
            <person name="Gaut B.S."/>
            <person name="Lysak M.A."/>
            <person name="Jenkins J."/>
            <person name="Grimwood J."/>
            <person name="Chapman J."/>
            <person name="Prochnik S."/>
            <person name="Shu S."/>
            <person name="Rokhsar D."/>
            <person name="Schmutz J."/>
            <person name="Weigel D."/>
            <person name="Wright S.I."/>
        </authorList>
    </citation>
    <scope>NUCLEOTIDE SEQUENCE [LARGE SCALE GENOMIC DNA]</scope>
    <source>
        <strain evidence="8">cv. Monte Gargano</strain>
    </source>
</reference>
<comment type="similarity">
    <text evidence="2">Belongs to the UPF0496 family.</text>
</comment>
<name>R0GPP7_9BRAS</name>
<evidence type="ECO:0000256" key="4">
    <source>
        <dbReference type="ARBA" id="ARBA00022989"/>
    </source>
</evidence>
<dbReference type="EMBL" id="KB870811">
    <property type="protein sequence ID" value="EOA18849.1"/>
    <property type="molecule type" value="Genomic_DNA"/>
</dbReference>
<evidence type="ECO:0000313" key="8">
    <source>
        <dbReference type="Proteomes" id="UP000029121"/>
    </source>
</evidence>
<dbReference type="Proteomes" id="UP000029121">
    <property type="component" value="Unassembled WGS sequence"/>
</dbReference>
<dbReference type="PANTHER" id="PTHR31113">
    <property type="entry name" value="UPF0496 PROTEIN 3-RELATED"/>
    <property type="match status" value="1"/>
</dbReference>
<protein>
    <submittedName>
        <fullName evidence="7">Uncharacterized protein</fullName>
    </submittedName>
</protein>
<comment type="subcellular location">
    <subcellularLocation>
        <location evidence="1">Membrane</location>
    </subcellularLocation>
</comment>
<evidence type="ECO:0000256" key="1">
    <source>
        <dbReference type="ARBA" id="ARBA00004370"/>
    </source>
</evidence>
<evidence type="ECO:0000256" key="5">
    <source>
        <dbReference type="ARBA" id="ARBA00023136"/>
    </source>
</evidence>
<keyword evidence="5 6" id="KW-0472">Membrane</keyword>
<organism evidence="7 8">
    <name type="scientific">Capsella rubella</name>
    <dbReference type="NCBI Taxonomy" id="81985"/>
    <lineage>
        <taxon>Eukaryota</taxon>
        <taxon>Viridiplantae</taxon>
        <taxon>Streptophyta</taxon>
        <taxon>Embryophyta</taxon>
        <taxon>Tracheophyta</taxon>
        <taxon>Spermatophyta</taxon>
        <taxon>Magnoliopsida</taxon>
        <taxon>eudicotyledons</taxon>
        <taxon>Gunneridae</taxon>
        <taxon>Pentapetalae</taxon>
        <taxon>rosids</taxon>
        <taxon>malvids</taxon>
        <taxon>Brassicales</taxon>
        <taxon>Brassicaceae</taxon>
        <taxon>Camelineae</taxon>
        <taxon>Capsella</taxon>
    </lineage>
</organism>
<keyword evidence="8" id="KW-1185">Reference proteome</keyword>
<dbReference type="Pfam" id="PF05055">
    <property type="entry name" value="DUF677"/>
    <property type="match status" value="1"/>
</dbReference>
<feature type="transmembrane region" description="Helical" evidence="6">
    <location>
        <begin position="211"/>
        <end position="232"/>
    </location>
</feature>
<evidence type="ECO:0000256" key="2">
    <source>
        <dbReference type="ARBA" id="ARBA00009074"/>
    </source>
</evidence>
<evidence type="ECO:0000313" key="7">
    <source>
        <dbReference type="EMBL" id="EOA18849.1"/>
    </source>
</evidence>
<dbReference type="GO" id="GO:0016020">
    <property type="term" value="C:membrane"/>
    <property type="evidence" value="ECO:0007669"/>
    <property type="project" value="UniProtKB-SubCell"/>
</dbReference>
<keyword evidence="3 6" id="KW-0812">Transmembrane</keyword>